<reference evidence="1" key="2">
    <citation type="submission" date="2014-03" db="EMBL/GenBank/DDBJ databases">
        <title>The Genome Annotation of Fusarium oxysporum PHW808.</title>
        <authorList>
            <consortium name="The Broad Institute Genomics Platform"/>
            <person name="Ma L.-J."/>
            <person name="Corby-Kistler H."/>
            <person name="Broz K."/>
            <person name="Gale L.R."/>
            <person name="Jonkers W."/>
            <person name="O'Donnell K."/>
            <person name="Ploetz R."/>
            <person name="Steinberg C."/>
            <person name="Schwartz D.C."/>
            <person name="VanEtten H."/>
            <person name="Zhou S."/>
            <person name="Young S.K."/>
            <person name="Zeng Q."/>
            <person name="Gargeya S."/>
            <person name="Fitzgerald M."/>
            <person name="Abouelleil A."/>
            <person name="Alvarado L."/>
            <person name="Chapman S.B."/>
            <person name="Gainer-Dewar J."/>
            <person name="Goldberg J."/>
            <person name="Griggs A."/>
            <person name="Gujja S."/>
            <person name="Hansen M."/>
            <person name="Howarth C."/>
            <person name="Imamovic A."/>
            <person name="Ireland A."/>
            <person name="Larimer J."/>
            <person name="McCowan C."/>
            <person name="Murphy C."/>
            <person name="Pearson M."/>
            <person name="Poon T.W."/>
            <person name="Priest M."/>
            <person name="Roberts A."/>
            <person name="Saif S."/>
            <person name="Shea T."/>
            <person name="Sykes S."/>
            <person name="Wortman J."/>
            <person name="Nusbaum C."/>
            <person name="Birren B."/>
        </authorList>
    </citation>
    <scope>NUCLEOTIDE SEQUENCE</scope>
    <source>
        <strain evidence="1">54008</strain>
    </source>
</reference>
<proteinExistence type="predicted"/>
<accession>X0GMI0</accession>
<organism evidence="1">
    <name type="scientific">Fusarium oxysporum f. sp. conglutinans race 2 54008</name>
    <dbReference type="NCBI Taxonomy" id="1089457"/>
    <lineage>
        <taxon>Eukaryota</taxon>
        <taxon>Fungi</taxon>
        <taxon>Dikarya</taxon>
        <taxon>Ascomycota</taxon>
        <taxon>Pezizomycotina</taxon>
        <taxon>Sordariomycetes</taxon>
        <taxon>Hypocreomycetidae</taxon>
        <taxon>Hypocreales</taxon>
        <taxon>Nectriaceae</taxon>
        <taxon>Fusarium</taxon>
        <taxon>Fusarium oxysporum species complex</taxon>
    </lineage>
</organism>
<dbReference type="AlphaFoldDB" id="X0GMI0"/>
<protein>
    <submittedName>
        <fullName evidence="1">Uncharacterized protein</fullName>
    </submittedName>
</protein>
<gene>
    <name evidence="1" type="ORF">FOPG_18948</name>
</gene>
<dbReference type="EMBL" id="KK033888">
    <property type="protein sequence ID" value="EXL64802.1"/>
    <property type="molecule type" value="Genomic_DNA"/>
</dbReference>
<name>X0GMI0_FUSOX</name>
<dbReference type="Proteomes" id="UP000030676">
    <property type="component" value="Unassembled WGS sequence"/>
</dbReference>
<evidence type="ECO:0000313" key="1">
    <source>
        <dbReference type="EMBL" id="EXL64802.1"/>
    </source>
</evidence>
<reference evidence="1" key="1">
    <citation type="submission" date="2011-11" db="EMBL/GenBank/DDBJ databases">
        <title>The Genome Sequence of Fusarium oxysporum PHW808.</title>
        <authorList>
            <consortium name="The Broad Institute Genome Sequencing Platform"/>
            <person name="Ma L.-J."/>
            <person name="Gale L.R."/>
            <person name="Schwartz D.C."/>
            <person name="Zhou S."/>
            <person name="Corby-Kistler H."/>
            <person name="Young S.K."/>
            <person name="Zeng Q."/>
            <person name="Gargeya S."/>
            <person name="Fitzgerald M."/>
            <person name="Haas B."/>
            <person name="Abouelleil A."/>
            <person name="Alvarado L."/>
            <person name="Arachchi H.M."/>
            <person name="Berlin A."/>
            <person name="Brown A."/>
            <person name="Chapman S.B."/>
            <person name="Chen Z."/>
            <person name="Dunbar C."/>
            <person name="Freedman E."/>
            <person name="Gearin G."/>
            <person name="Goldberg J."/>
            <person name="Griggs A."/>
            <person name="Gujja S."/>
            <person name="Heiman D."/>
            <person name="Howarth C."/>
            <person name="Larson L."/>
            <person name="Lui A."/>
            <person name="MacDonald P.J.P."/>
            <person name="Montmayeur A."/>
            <person name="Murphy C."/>
            <person name="Neiman D."/>
            <person name="Pearson M."/>
            <person name="Priest M."/>
            <person name="Roberts A."/>
            <person name="Saif S."/>
            <person name="Shea T."/>
            <person name="Shenoy N."/>
            <person name="Sisk P."/>
            <person name="Stolte C."/>
            <person name="Sykes S."/>
            <person name="Wortman J."/>
            <person name="Nusbaum C."/>
            <person name="Birren B."/>
        </authorList>
    </citation>
    <scope>NUCLEOTIDE SEQUENCE [LARGE SCALE GENOMIC DNA]</scope>
    <source>
        <strain evidence="1">54008</strain>
    </source>
</reference>
<dbReference type="HOGENOM" id="CLU_3279541_0_0_1"/>
<sequence length="41" mass="4846">MRTSSLPRKMVPSRSRHWAQTIEMPKRELLHIGLLEAFHGF</sequence>